<organism evidence="3 4">
    <name type="scientific">Clostridium innocuum</name>
    <dbReference type="NCBI Taxonomy" id="1522"/>
    <lineage>
        <taxon>Bacteria</taxon>
        <taxon>Bacillati</taxon>
        <taxon>Bacillota</taxon>
        <taxon>Clostridia</taxon>
        <taxon>Eubacteriales</taxon>
        <taxon>Clostridiaceae</taxon>
        <taxon>Clostridium</taxon>
    </lineage>
</organism>
<dbReference type="Pfam" id="PF21205">
    <property type="entry name" value="Rep3_C"/>
    <property type="match status" value="1"/>
</dbReference>
<evidence type="ECO:0000259" key="2">
    <source>
        <dbReference type="Pfam" id="PF01051"/>
    </source>
</evidence>
<proteinExistence type="inferred from homology"/>
<dbReference type="InterPro" id="IPR000525">
    <property type="entry name" value="Initiator_Rep_WH1"/>
</dbReference>
<dbReference type="SUPFAM" id="SSF46785">
    <property type="entry name" value="Winged helix' DNA-binding domain"/>
    <property type="match status" value="2"/>
</dbReference>
<dbReference type="AlphaFoldDB" id="A0A3E2VCA6"/>
<accession>A0A3E2VCA6</accession>
<evidence type="ECO:0000313" key="4">
    <source>
        <dbReference type="Proteomes" id="UP000260025"/>
    </source>
</evidence>
<dbReference type="InterPro" id="IPR036388">
    <property type="entry name" value="WH-like_DNA-bd_sf"/>
</dbReference>
<comment type="similarity">
    <text evidence="1">Belongs to the initiator RepB protein family.</text>
</comment>
<sequence>MSDFDIKNKVVQANSLVQQTNWQVNAVPLRMFKALISCINTQDPPKDNMISITKSELFNLIGSESDGGYDYLKRKIRELQHTSVKIEQPGAEIYVPLVNKIIWKKEKDEILCRFDEDLMPYLIELNTMFLQYNVANLKQIHSKYGLILYEYLLSRERSEGQLKHEYKVLVEDLRRLTGTQKKLLKWVNFEAKVLRVAEKDINNARVEFLMQYEKIKQGRSIDSIIFRLRKRTSITETEFNDVKHIEWLKQEI</sequence>
<name>A0A3E2VCA6_CLOIN</name>
<dbReference type="GO" id="GO:0006270">
    <property type="term" value="P:DNA replication initiation"/>
    <property type="evidence" value="ECO:0007669"/>
    <property type="project" value="InterPro"/>
</dbReference>
<reference evidence="3 4" key="1">
    <citation type="submission" date="2018-08" db="EMBL/GenBank/DDBJ databases">
        <title>A genome reference for cultivated species of the human gut microbiota.</title>
        <authorList>
            <person name="Zou Y."/>
            <person name="Xue W."/>
            <person name="Luo G."/>
        </authorList>
    </citation>
    <scope>NUCLEOTIDE SEQUENCE [LARGE SCALE GENOMIC DNA]</scope>
    <source>
        <strain evidence="3 4">OF01-2LB</strain>
    </source>
</reference>
<dbReference type="EMBL" id="QVEV01000089">
    <property type="protein sequence ID" value="RGC08046.1"/>
    <property type="molecule type" value="Genomic_DNA"/>
</dbReference>
<gene>
    <name evidence="3" type="ORF">DXA38_22390</name>
</gene>
<dbReference type="InterPro" id="IPR036390">
    <property type="entry name" value="WH_DNA-bd_sf"/>
</dbReference>
<evidence type="ECO:0000313" key="3">
    <source>
        <dbReference type="EMBL" id="RGC08046.1"/>
    </source>
</evidence>
<dbReference type="OrthoDB" id="9765378at2"/>
<protein>
    <submittedName>
        <fullName evidence="3">Replication initiation protein</fullName>
    </submittedName>
</protein>
<feature type="domain" description="Initiator Rep protein WH1" evidence="2">
    <location>
        <begin position="9"/>
        <end position="152"/>
    </location>
</feature>
<dbReference type="GO" id="GO:0003887">
    <property type="term" value="F:DNA-directed DNA polymerase activity"/>
    <property type="evidence" value="ECO:0007669"/>
    <property type="project" value="InterPro"/>
</dbReference>
<dbReference type="Pfam" id="PF01051">
    <property type="entry name" value="Rep3_N"/>
    <property type="match status" value="1"/>
</dbReference>
<dbReference type="Gene3D" id="1.10.10.10">
    <property type="entry name" value="Winged helix-like DNA-binding domain superfamily/Winged helix DNA-binding domain"/>
    <property type="match status" value="2"/>
</dbReference>
<dbReference type="RefSeq" id="WP_117445058.1">
    <property type="nucleotide sequence ID" value="NZ_JAQCQO010000090.1"/>
</dbReference>
<comment type="caution">
    <text evidence="3">The sequence shown here is derived from an EMBL/GenBank/DDBJ whole genome shotgun (WGS) entry which is preliminary data.</text>
</comment>
<evidence type="ECO:0000256" key="1">
    <source>
        <dbReference type="ARBA" id="ARBA00038283"/>
    </source>
</evidence>
<dbReference type="Proteomes" id="UP000260025">
    <property type="component" value="Unassembled WGS sequence"/>
</dbReference>